<dbReference type="SUPFAM" id="SSF53795">
    <property type="entry name" value="PEP carboxykinase-like"/>
    <property type="match status" value="1"/>
</dbReference>
<evidence type="ECO:0008006" key="3">
    <source>
        <dbReference type="Google" id="ProtNLM"/>
    </source>
</evidence>
<sequence length="305" mass="34236">MKEDLIYEDTVLQDVYYRIAGHTLKVSMPEVDTDRVLPSFTDFSIRCATADDPISRIVISTGPSFVDLTKATLRSDVSVTWGDRFRFYETENHYITRVMNENASAYWEMVSAKDFSESRIYAMEVSLLDSTVLSWLLMVTFGQAALLHNTILIHASVVEKDGRGYAFLGKSGTGKSTHSNLWIAHIPGTTLLNDDNPAIRVEDDGIRVYGTPWSGKTPCYRNVGVKLQALVRLRQAPVNQLQLQKGKLALLTVLPSCTALRWNQTLYTAMMDMLVWLLPDVRVAQMDCLPNADAAKICYKQIGNN</sequence>
<protein>
    <recommendedName>
        <fullName evidence="3">Phosphoenolpyruvate carboxykinase</fullName>
    </recommendedName>
</protein>
<gene>
    <name evidence="1" type="ORF">FAZ19_23020</name>
</gene>
<dbReference type="AlphaFoldDB" id="A0A4U0GN33"/>
<dbReference type="Proteomes" id="UP000309872">
    <property type="component" value="Unassembled WGS sequence"/>
</dbReference>
<evidence type="ECO:0000313" key="2">
    <source>
        <dbReference type="Proteomes" id="UP000309872"/>
    </source>
</evidence>
<dbReference type="OrthoDB" id="384098at2"/>
<proteinExistence type="predicted"/>
<dbReference type="InterPro" id="IPR027417">
    <property type="entry name" value="P-loop_NTPase"/>
</dbReference>
<dbReference type="Gene3D" id="3.40.50.300">
    <property type="entry name" value="P-loop containing nucleotide triphosphate hydrolases"/>
    <property type="match status" value="1"/>
</dbReference>
<comment type="caution">
    <text evidence="1">The sequence shown here is derived from an EMBL/GenBank/DDBJ whole genome shotgun (WGS) entry which is preliminary data.</text>
</comment>
<name>A0A4U0GN33_9SPHI</name>
<evidence type="ECO:0000313" key="1">
    <source>
        <dbReference type="EMBL" id="TJY60127.1"/>
    </source>
</evidence>
<organism evidence="1 2">
    <name type="scientific">Sphingobacterium alkalisoli</name>
    <dbReference type="NCBI Taxonomy" id="1874115"/>
    <lineage>
        <taxon>Bacteria</taxon>
        <taxon>Pseudomonadati</taxon>
        <taxon>Bacteroidota</taxon>
        <taxon>Sphingobacteriia</taxon>
        <taxon>Sphingobacteriales</taxon>
        <taxon>Sphingobacteriaceae</taxon>
        <taxon>Sphingobacterium</taxon>
    </lineage>
</organism>
<dbReference type="RefSeq" id="WP_136823132.1">
    <property type="nucleotide sequence ID" value="NZ_BMJX01000012.1"/>
</dbReference>
<keyword evidence="2" id="KW-1185">Reference proteome</keyword>
<dbReference type="EMBL" id="SUKA01000012">
    <property type="protein sequence ID" value="TJY60127.1"/>
    <property type="molecule type" value="Genomic_DNA"/>
</dbReference>
<reference evidence="1 2" key="1">
    <citation type="submission" date="2019-04" db="EMBL/GenBank/DDBJ databases">
        <title>Sphingobacterium olei sp. nov., isolated from oil-contaminated soil.</title>
        <authorList>
            <person name="Liu B."/>
        </authorList>
    </citation>
    <scope>NUCLEOTIDE SEQUENCE [LARGE SCALE GENOMIC DNA]</scope>
    <source>
        <strain evidence="1 2">Y3L14</strain>
    </source>
</reference>
<accession>A0A4U0GN33</accession>